<dbReference type="InParanoid" id="A0A067QI89"/>
<protein>
    <submittedName>
        <fullName evidence="1">Uncharacterized protein</fullName>
    </submittedName>
</protein>
<dbReference type="Proteomes" id="UP000027265">
    <property type="component" value="Unassembled WGS sequence"/>
</dbReference>
<reference evidence="2" key="1">
    <citation type="journal article" date="2014" name="Proc. Natl. Acad. Sci. U.S.A.">
        <title>Extensive sampling of basidiomycete genomes demonstrates inadequacy of the white-rot/brown-rot paradigm for wood decay fungi.</title>
        <authorList>
            <person name="Riley R."/>
            <person name="Salamov A.A."/>
            <person name="Brown D.W."/>
            <person name="Nagy L.G."/>
            <person name="Floudas D."/>
            <person name="Held B.W."/>
            <person name="Levasseur A."/>
            <person name="Lombard V."/>
            <person name="Morin E."/>
            <person name="Otillar R."/>
            <person name="Lindquist E.A."/>
            <person name="Sun H."/>
            <person name="LaButti K.M."/>
            <person name="Schmutz J."/>
            <person name="Jabbour D."/>
            <person name="Luo H."/>
            <person name="Baker S.E."/>
            <person name="Pisabarro A.G."/>
            <person name="Walton J.D."/>
            <person name="Blanchette R.A."/>
            <person name="Henrissat B."/>
            <person name="Martin F."/>
            <person name="Cullen D."/>
            <person name="Hibbett D.S."/>
            <person name="Grigoriev I.V."/>
        </authorList>
    </citation>
    <scope>NUCLEOTIDE SEQUENCE [LARGE SCALE GENOMIC DNA]</scope>
    <source>
        <strain evidence="2">MUCL 33604</strain>
    </source>
</reference>
<evidence type="ECO:0000313" key="2">
    <source>
        <dbReference type="Proteomes" id="UP000027265"/>
    </source>
</evidence>
<dbReference type="EMBL" id="KL197711">
    <property type="protein sequence ID" value="KDQ62316.1"/>
    <property type="molecule type" value="Genomic_DNA"/>
</dbReference>
<accession>A0A067QI89</accession>
<dbReference type="AlphaFoldDB" id="A0A067QI89"/>
<sequence length="284" mass="31631">MSHFSSSKFDALSRTVYDIVRGIPALRKVSKHRLDPFCLDVSIVALAIRTGYLVDAFCVSNPLEVFPSLVQALFKASDSFKDLRHLYDPQSDQSFFVNISLLRERFQTLCNDPLSLDMDDQRVEFVALTDPPTLVSSPLPHLASTMKGVLQLPDIMTSHSLSQRGQDLSPLDFTLTIPLAAIVLEYPIAYVPMHTPHPTPFLSGVPLDVYEVTLSLSSGVRHVMMKFSCPASVGMDYPERLSSDRLKERLRERFRARLEAMVGGGNGGDVEIGHRVEVLDRVAL</sequence>
<proteinExistence type="predicted"/>
<evidence type="ECO:0000313" key="1">
    <source>
        <dbReference type="EMBL" id="KDQ62316.1"/>
    </source>
</evidence>
<organism evidence="1 2">
    <name type="scientific">Jaapia argillacea MUCL 33604</name>
    <dbReference type="NCBI Taxonomy" id="933084"/>
    <lineage>
        <taxon>Eukaryota</taxon>
        <taxon>Fungi</taxon>
        <taxon>Dikarya</taxon>
        <taxon>Basidiomycota</taxon>
        <taxon>Agaricomycotina</taxon>
        <taxon>Agaricomycetes</taxon>
        <taxon>Agaricomycetidae</taxon>
        <taxon>Jaapiales</taxon>
        <taxon>Jaapiaceae</taxon>
        <taxon>Jaapia</taxon>
    </lineage>
</organism>
<name>A0A067QI89_9AGAM</name>
<keyword evidence="2" id="KW-1185">Reference proteome</keyword>
<dbReference type="OrthoDB" id="3267419at2759"/>
<dbReference type="HOGENOM" id="CLU_086728_0_0_1"/>
<gene>
    <name evidence="1" type="ORF">JAAARDRAFT_203477</name>
</gene>